<proteinExistence type="predicted"/>
<sequence>MCRPSNVARYYCDNNKDYHRYQPKQWWDACDQHPNPALRNTCYLETSQEPPCPGTPNPPLPDNVCPDHRREYGDLRANKIQSHITELLALVLEAGNNRCLATGAPNIREYIFFDVERYSEYLEPTPQPGDQYRKYGNHPKHPPRPRRLTPKSDRSDNYLPTLRRLERSWIRNDIESERNKLHPDVEKVTCLVFQLFRAKIDYQEAWATLKLHEELESIIQQ</sequence>
<evidence type="ECO:0000256" key="1">
    <source>
        <dbReference type="SAM" id="MobiDB-lite"/>
    </source>
</evidence>
<gene>
    <name evidence="2" type="ORF">BELL_0518g00080</name>
</gene>
<organism evidence="2 3">
    <name type="scientific">Botrytis elliptica</name>
    <dbReference type="NCBI Taxonomy" id="278938"/>
    <lineage>
        <taxon>Eukaryota</taxon>
        <taxon>Fungi</taxon>
        <taxon>Dikarya</taxon>
        <taxon>Ascomycota</taxon>
        <taxon>Pezizomycotina</taxon>
        <taxon>Leotiomycetes</taxon>
        <taxon>Helotiales</taxon>
        <taxon>Sclerotiniaceae</taxon>
        <taxon>Botrytis</taxon>
    </lineage>
</organism>
<name>A0A4Z1JDR4_9HELO</name>
<evidence type="ECO:0000313" key="2">
    <source>
        <dbReference type="EMBL" id="TGO71881.1"/>
    </source>
</evidence>
<feature type="compositionally biased region" description="Basic residues" evidence="1">
    <location>
        <begin position="135"/>
        <end position="149"/>
    </location>
</feature>
<dbReference type="AlphaFoldDB" id="A0A4Z1JDR4"/>
<dbReference type="Proteomes" id="UP000297229">
    <property type="component" value="Unassembled WGS sequence"/>
</dbReference>
<evidence type="ECO:0000313" key="3">
    <source>
        <dbReference type="Proteomes" id="UP000297229"/>
    </source>
</evidence>
<accession>A0A4Z1JDR4</accession>
<feature type="region of interest" description="Disordered" evidence="1">
    <location>
        <begin position="123"/>
        <end position="157"/>
    </location>
</feature>
<protein>
    <submittedName>
        <fullName evidence="2">Uncharacterized protein</fullName>
    </submittedName>
</protein>
<dbReference type="OrthoDB" id="3532117at2759"/>
<dbReference type="EMBL" id="PQXM01000516">
    <property type="protein sequence ID" value="TGO71881.1"/>
    <property type="molecule type" value="Genomic_DNA"/>
</dbReference>
<comment type="caution">
    <text evidence="2">The sequence shown here is derived from an EMBL/GenBank/DDBJ whole genome shotgun (WGS) entry which is preliminary data.</text>
</comment>
<reference evidence="2 3" key="1">
    <citation type="submission" date="2017-12" db="EMBL/GenBank/DDBJ databases">
        <title>Comparative genomics of Botrytis spp.</title>
        <authorList>
            <person name="Valero-Jimenez C.A."/>
            <person name="Tapia P."/>
            <person name="Veloso J."/>
            <person name="Silva-Moreno E."/>
            <person name="Staats M."/>
            <person name="Valdes J.H."/>
            <person name="Van Kan J.A.L."/>
        </authorList>
    </citation>
    <scope>NUCLEOTIDE SEQUENCE [LARGE SCALE GENOMIC DNA]</scope>
    <source>
        <strain evidence="2 3">Be9601</strain>
    </source>
</reference>
<keyword evidence="3" id="KW-1185">Reference proteome</keyword>